<dbReference type="AlphaFoldDB" id="A0A7S3GEQ3"/>
<proteinExistence type="predicted"/>
<feature type="compositionally biased region" description="Acidic residues" evidence="1">
    <location>
        <begin position="71"/>
        <end position="80"/>
    </location>
</feature>
<organism evidence="2">
    <name type="scientific">Palpitomonas bilix</name>
    <dbReference type="NCBI Taxonomy" id="652834"/>
    <lineage>
        <taxon>Eukaryota</taxon>
        <taxon>Eukaryota incertae sedis</taxon>
    </lineage>
</organism>
<accession>A0A7S3GEQ3</accession>
<evidence type="ECO:0000313" key="2">
    <source>
        <dbReference type="EMBL" id="CAE0263828.1"/>
    </source>
</evidence>
<evidence type="ECO:0000256" key="1">
    <source>
        <dbReference type="SAM" id="MobiDB-lite"/>
    </source>
</evidence>
<gene>
    <name evidence="2" type="ORF">PBIL07802_LOCUS26131</name>
</gene>
<reference evidence="2" key="1">
    <citation type="submission" date="2021-01" db="EMBL/GenBank/DDBJ databases">
        <authorList>
            <person name="Corre E."/>
            <person name="Pelletier E."/>
            <person name="Niang G."/>
            <person name="Scheremetjew M."/>
            <person name="Finn R."/>
            <person name="Kale V."/>
            <person name="Holt S."/>
            <person name="Cochrane G."/>
            <person name="Meng A."/>
            <person name="Brown T."/>
            <person name="Cohen L."/>
        </authorList>
    </citation>
    <scope>NUCLEOTIDE SEQUENCE</scope>
    <source>
        <strain evidence="2">NIES-2562</strain>
    </source>
</reference>
<name>A0A7S3GEQ3_9EUKA</name>
<sequence>MSSIMQYEELRRRGRSPTMVDFAEIKKLAEQVKKEEEPPKLSLYFPPSTLTKYIQRELRDARKAESFFLTEMEDSDDGEEPQYPSADSWKRDERYREFLLNLRQQRRKDRRKGLSVISEVSLHLEMLERSSRRKYPMTAISNRSTAMNKSFKSMKSFGELPSFPSSPSSALASQMGGRQYMSMDMF</sequence>
<protein>
    <submittedName>
        <fullName evidence="2">Uncharacterized protein</fullName>
    </submittedName>
</protein>
<dbReference type="EMBL" id="HBIB01040199">
    <property type="protein sequence ID" value="CAE0263828.1"/>
    <property type="molecule type" value="Transcribed_RNA"/>
</dbReference>
<feature type="region of interest" description="Disordered" evidence="1">
    <location>
        <begin position="69"/>
        <end position="88"/>
    </location>
</feature>